<dbReference type="GeneID" id="39579078"/>
<sequence length="344" mass="37528">MAVRSEQVDWARLKAYIAAKEAYEQQHGYPAPLSESEQEAIKILIPPPRPRIEDAVSDKTNWLGLLNHYAQTKYVSTAGLEFTYGSVHLPKAKGFDVAWSCLCTVPDIEGSFPSPGYGMESDETEAPVFMKKQDAKQHAAKWACDYLIKNNLMPSSGSLSPPSLLSPATTPSKRPASPPSLRTPSPNPSTAQANATQSLALGKKRHATPVNIASSSSSSSSSNGGATSTAGASPPNCREEDQSTAVAEVAALAKALRLPVPRYQFVGVLEKADFWSVRVDFHDSPMFPIDLGSVDEVYTKKAAKEKSAELIKDWMESMRFRKDQTVREMLQRGKTRREVEVGVN</sequence>
<gene>
    <name evidence="2" type="ORF">SODALDRAFT_328110</name>
</gene>
<dbReference type="EMBL" id="ML119060">
    <property type="protein sequence ID" value="ROT35725.1"/>
    <property type="molecule type" value="Genomic_DNA"/>
</dbReference>
<reference evidence="2 3" key="1">
    <citation type="journal article" date="2018" name="Mol. Ecol.">
        <title>The obligate alkalophilic soda-lake fungus Sodiomyces alkalinus has shifted to a protein diet.</title>
        <authorList>
            <person name="Grum-Grzhimaylo A.A."/>
            <person name="Falkoski D.L."/>
            <person name="van den Heuvel J."/>
            <person name="Valero-Jimenez C.A."/>
            <person name="Min B."/>
            <person name="Choi I.G."/>
            <person name="Lipzen A."/>
            <person name="Daum C.G."/>
            <person name="Aanen D.K."/>
            <person name="Tsang A."/>
            <person name="Henrissat B."/>
            <person name="Bilanenko E.N."/>
            <person name="de Vries R.P."/>
            <person name="van Kan J.A.L."/>
            <person name="Grigoriev I.V."/>
            <person name="Debets A.J.M."/>
        </authorList>
    </citation>
    <scope>NUCLEOTIDE SEQUENCE [LARGE SCALE GENOMIC DNA]</scope>
    <source>
        <strain evidence="2 3">F11</strain>
    </source>
</reference>
<evidence type="ECO:0000256" key="1">
    <source>
        <dbReference type="SAM" id="MobiDB-lite"/>
    </source>
</evidence>
<dbReference type="AlphaFoldDB" id="A0A3N2PMH3"/>
<proteinExistence type="predicted"/>
<dbReference type="Gene3D" id="3.30.160.20">
    <property type="match status" value="1"/>
</dbReference>
<organism evidence="2 3">
    <name type="scientific">Sodiomyces alkalinus (strain CBS 110278 / VKM F-3762 / F11)</name>
    <name type="common">Alkaliphilic filamentous fungus</name>
    <dbReference type="NCBI Taxonomy" id="1314773"/>
    <lineage>
        <taxon>Eukaryota</taxon>
        <taxon>Fungi</taxon>
        <taxon>Dikarya</taxon>
        <taxon>Ascomycota</taxon>
        <taxon>Pezizomycotina</taxon>
        <taxon>Sordariomycetes</taxon>
        <taxon>Hypocreomycetidae</taxon>
        <taxon>Glomerellales</taxon>
        <taxon>Plectosphaerellaceae</taxon>
        <taxon>Sodiomyces</taxon>
    </lineage>
</organism>
<feature type="compositionally biased region" description="Low complexity" evidence="1">
    <location>
        <begin position="213"/>
        <end position="233"/>
    </location>
</feature>
<evidence type="ECO:0008006" key="4">
    <source>
        <dbReference type="Google" id="ProtNLM"/>
    </source>
</evidence>
<evidence type="ECO:0000313" key="2">
    <source>
        <dbReference type="EMBL" id="ROT35725.1"/>
    </source>
</evidence>
<dbReference type="RefSeq" id="XP_028463531.1">
    <property type="nucleotide sequence ID" value="XM_028610600.1"/>
</dbReference>
<feature type="compositionally biased region" description="Low complexity" evidence="1">
    <location>
        <begin position="157"/>
        <end position="167"/>
    </location>
</feature>
<accession>A0A3N2PMH3</accession>
<evidence type="ECO:0000313" key="3">
    <source>
        <dbReference type="Proteomes" id="UP000272025"/>
    </source>
</evidence>
<name>A0A3N2PMH3_SODAK</name>
<feature type="compositionally biased region" description="Polar residues" evidence="1">
    <location>
        <begin position="180"/>
        <end position="199"/>
    </location>
</feature>
<dbReference type="Proteomes" id="UP000272025">
    <property type="component" value="Unassembled WGS sequence"/>
</dbReference>
<dbReference type="OrthoDB" id="5222339at2759"/>
<feature type="region of interest" description="Disordered" evidence="1">
    <location>
        <begin position="157"/>
        <end position="242"/>
    </location>
</feature>
<protein>
    <recommendedName>
        <fullName evidence="4">DRBM domain-containing protein</fullName>
    </recommendedName>
</protein>
<keyword evidence="3" id="KW-1185">Reference proteome</keyword>